<keyword evidence="2" id="KW-1133">Transmembrane helix</keyword>
<organism evidence="4">
    <name type="scientific">Eubacterium limosum</name>
    <dbReference type="NCBI Taxonomy" id="1736"/>
    <lineage>
        <taxon>Bacteria</taxon>
        <taxon>Bacillati</taxon>
        <taxon>Bacillota</taxon>
        <taxon>Clostridia</taxon>
        <taxon>Eubacteriales</taxon>
        <taxon>Eubacteriaceae</taxon>
        <taxon>Eubacterium</taxon>
    </lineage>
</organism>
<feature type="domain" description="Bacterial sugar transferase" evidence="3">
    <location>
        <begin position="8"/>
        <end position="187"/>
    </location>
</feature>
<feature type="transmembrane region" description="Helical" evidence="2">
    <location>
        <begin position="9"/>
        <end position="34"/>
    </location>
</feature>
<dbReference type="EC" id="2.-.-.-" evidence="4"/>
<evidence type="ECO:0000256" key="1">
    <source>
        <dbReference type="ARBA" id="ARBA00006464"/>
    </source>
</evidence>
<dbReference type="AlphaFoldDB" id="A0A6N3DHP4"/>
<sequence>MVYRCYIKILIDIFVAVLSLIALMPVFGVIAAAIKWDSEGPVLFKQKRCGQYGRTFLIYKFRTMYKTAPYDRPVKELKNPEQYITRTGRVLRRTSLDELPQIFNMIKGEMSLIGPRPFLLAEGEVLAAREKAGITAVRPGITGLAQINGRNLISNDEKVVFDRKYVENICFLTDAAIFFKTIRYVIKRQDIYEGMLEEECQKLGQAPKTFRKWQEDNQ</sequence>
<evidence type="ECO:0000259" key="3">
    <source>
        <dbReference type="Pfam" id="PF02397"/>
    </source>
</evidence>
<dbReference type="GO" id="GO:0016780">
    <property type="term" value="F:phosphotransferase activity, for other substituted phosphate groups"/>
    <property type="evidence" value="ECO:0007669"/>
    <property type="project" value="TreeGrafter"/>
</dbReference>
<comment type="similarity">
    <text evidence="1">Belongs to the bacterial sugar transferase family.</text>
</comment>
<protein>
    <submittedName>
        <fullName evidence="4">Putative sugar transferase EpsL</fullName>
        <ecNumber evidence="4">2.-.-.-</ecNumber>
    </submittedName>
</protein>
<reference evidence="4" key="1">
    <citation type="submission" date="2019-11" db="EMBL/GenBank/DDBJ databases">
        <authorList>
            <person name="Feng L."/>
        </authorList>
    </citation>
    <scope>NUCLEOTIDE SEQUENCE</scope>
    <source>
        <strain evidence="4">ElimosumLFYP34</strain>
    </source>
</reference>
<dbReference type="InterPro" id="IPR003362">
    <property type="entry name" value="Bact_transf"/>
</dbReference>
<name>A0A6N3DHP4_EUBLI</name>
<evidence type="ECO:0000313" key="4">
    <source>
        <dbReference type="EMBL" id="VYU28470.1"/>
    </source>
</evidence>
<accession>A0A6N3DHP4</accession>
<dbReference type="PANTHER" id="PTHR30576">
    <property type="entry name" value="COLANIC BIOSYNTHESIS UDP-GLUCOSE LIPID CARRIER TRANSFERASE"/>
    <property type="match status" value="1"/>
</dbReference>
<keyword evidence="4" id="KW-0808">Transferase</keyword>
<keyword evidence="2" id="KW-0472">Membrane</keyword>
<keyword evidence="2" id="KW-0812">Transmembrane</keyword>
<dbReference type="PANTHER" id="PTHR30576:SF10">
    <property type="entry name" value="SLL5057 PROTEIN"/>
    <property type="match status" value="1"/>
</dbReference>
<evidence type="ECO:0000256" key="2">
    <source>
        <dbReference type="SAM" id="Phobius"/>
    </source>
</evidence>
<gene>
    <name evidence="4" type="primary">epsL</name>
    <name evidence="4" type="ORF">ELLFYP34_03142</name>
</gene>
<dbReference type="EMBL" id="CACRTR010000009">
    <property type="protein sequence ID" value="VYU28470.1"/>
    <property type="molecule type" value="Genomic_DNA"/>
</dbReference>
<dbReference type="Pfam" id="PF02397">
    <property type="entry name" value="Bac_transf"/>
    <property type="match status" value="1"/>
</dbReference>
<proteinExistence type="inferred from homology"/>